<accession>A0ABM7I7V1</accession>
<dbReference type="EMBL" id="AP022577">
    <property type="protein sequence ID" value="BBX82594.1"/>
    <property type="molecule type" value="Genomic_DNA"/>
</dbReference>
<evidence type="ECO:0000313" key="1">
    <source>
        <dbReference type="EMBL" id="BBX82594.1"/>
    </source>
</evidence>
<keyword evidence="2" id="KW-1185">Reference proteome</keyword>
<evidence type="ECO:0000313" key="2">
    <source>
        <dbReference type="Proteomes" id="UP000465609"/>
    </source>
</evidence>
<protein>
    <recommendedName>
        <fullName evidence="3">DUF222 domain-containing protein</fullName>
    </recommendedName>
</protein>
<sequence>MTSESDIAWELVECVRARLTVAELNNAYVNLGIGEFDPVIQVAMTVVERERLSVPDALVDSLHTWRVRHHPDGVASERLARQIAQCRLSPDSRCGG</sequence>
<proteinExistence type="predicted"/>
<dbReference type="Proteomes" id="UP000465609">
    <property type="component" value="Chromosome"/>
</dbReference>
<name>A0ABM7I7V1_9MYCO</name>
<organism evidence="1 2">
    <name type="scientific">Mycolicibacterium aubagnense</name>
    <dbReference type="NCBI Taxonomy" id="319707"/>
    <lineage>
        <taxon>Bacteria</taxon>
        <taxon>Bacillati</taxon>
        <taxon>Actinomycetota</taxon>
        <taxon>Actinomycetes</taxon>
        <taxon>Mycobacteriales</taxon>
        <taxon>Mycobacteriaceae</taxon>
        <taxon>Mycolicibacterium</taxon>
    </lineage>
</organism>
<gene>
    <name evidence="1" type="ORF">MAUB_04670</name>
</gene>
<evidence type="ECO:0008006" key="3">
    <source>
        <dbReference type="Google" id="ProtNLM"/>
    </source>
</evidence>
<dbReference type="RefSeq" id="WP_138230691.1">
    <property type="nucleotide sequence ID" value="NZ_AP022577.1"/>
</dbReference>
<reference evidence="1 2" key="1">
    <citation type="journal article" date="2019" name="Emerg. Microbes Infect.">
        <title>Comprehensive subspecies identification of 175 nontuberculous mycobacteria species based on 7547 genomic profiles.</title>
        <authorList>
            <person name="Matsumoto Y."/>
            <person name="Kinjo T."/>
            <person name="Motooka D."/>
            <person name="Nabeya D."/>
            <person name="Jung N."/>
            <person name="Uechi K."/>
            <person name="Horii T."/>
            <person name="Iida T."/>
            <person name="Fujita J."/>
            <person name="Nakamura S."/>
        </authorList>
    </citation>
    <scope>NUCLEOTIDE SEQUENCE [LARGE SCALE GENOMIC DNA]</scope>
    <source>
        <strain evidence="1 2">JCM 15296</strain>
    </source>
</reference>